<evidence type="ECO:0000313" key="3">
    <source>
        <dbReference type="EMBL" id="PJZ59842.1"/>
    </source>
</evidence>
<keyword evidence="1" id="KW-0812">Transmembrane</keyword>
<evidence type="ECO:0000256" key="1">
    <source>
        <dbReference type="SAM" id="Phobius"/>
    </source>
</evidence>
<evidence type="ECO:0000313" key="5">
    <source>
        <dbReference type="Proteomes" id="UP000232188"/>
    </source>
</evidence>
<evidence type="ECO:0000313" key="4">
    <source>
        <dbReference type="Proteomes" id="UP000232149"/>
    </source>
</evidence>
<comment type="caution">
    <text evidence="2">The sequence shown here is derived from an EMBL/GenBank/DDBJ whole genome shotgun (WGS) entry which is preliminary data.</text>
</comment>
<keyword evidence="1" id="KW-0472">Membrane</keyword>
<sequence length="67" mass="7654">MNTKNILTVYFPLWVKIQMQTAFNLSKLLEHSDKYGAGELRYTTIILVNSIVFFLTNAGEGLIMTKI</sequence>
<organism evidence="2 5">
    <name type="scientific">Leptospira adleri</name>
    <dbReference type="NCBI Taxonomy" id="2023186"/>
    <lineage>
        <taxon>Bacteria</taxon>
        <taxon>Pseudomonadati</taxon>
        <taxon>Spirochaetota</taxon>
        <taxon>Spirochaetia</taxon>
        <taxon>Leptospirales</taxon>
        <taxon>Leptospiraceae</taxon>
        <taxon>Leptospira</taxon>
    </lineage>
</organism>
<keyword evidence="4" id="KW-1185">Reference proteome</keyword>
<accession>A0A2M9YMM6</accession>
<keyword evidence="1" id="KW-1133">Transmembrane helix</keyword>
<reference evidence="4 5" key="1">
    <citation type="submission" date="2017-07" db="EMBL/GenBank/DDBJ databases">
        <title>Leptospira spp. isolated from tropical soils.</title>
        <authorList>
            <person name="Thibeaux R."/>
            <person name="Iraola G."/>
            <person name="Ferres I."/>
            <person name="Bierque E."/>
            <person name="Girault D."/>
            <person name="Soupe-Gilbert M.-E."/>
            <person name="Picardeau M."/>
            <person name="Goarant C."/>
        </authorList>
    </citation>
    <scope>NUCLEOTIDE SEQUENCE [LARGE SCALE GENOMIC DNA]</scope>
    <source>
        <strain evidence="2 5">FH2-B-C1</strain>
        <strain evidence="3 4">FH2-B-D1</strain>
    </source>
</reference>
<evidence type="ECO:0000313" key="2">
    <source>
        <dbReference type="EMBL" id="PJZ52807.1"/>
    </source>
</evidence>
<dbReference type="Proteomes" id="UP000232188">
    <property type="component" value="Unassembled WGS sequence"/>
</dbReference>
<name>A0A2M9YMM6_9LEPT</name>
<dbReference type="AlphaFoldDB" id="A0A2M9YMM6"/>
<feature type="transmembrane region" description="Helical" evidence="1">
    <location>
        <begin position="42"/>
        <end position="63"/>
    </location>
</feature>
<protein>
    <submittedName>
        <fullName evidence="2">Uncharacterized protein</fullName>
    </submittedName>
</protein>
<proteinExistence type="predicted"/>
<dbReference type="Proteomes" id="UP000232149">
    <property type="component" value="Unassembled WGS sequence"/>
</dbReference>
<dbReference type="EMBL" id="NPDU01000094">
    <property type="protein sequence ID" value="PJZ59842.1"/>
    <property type="molecule type" value="Genomic_DNA"/>
</dbReference>
<gene>
    <name evidence="3" type="ORF">CH376_21645</name>
    <name evidence="2" type="ORF">CH380_13765</name>
</gene>
<dbReference type="EMBL" id="NPDV01000011">
    <property type="protein sequence ID" value="PJZ52807.1"/>
    <property type="molecule type" value="Genomic_DNA"/>
</dbReference>